<dbReference type="EMBL" id="MN739938">
    <property type="protein sequence ID" value="QHT78807.1"/>
    <property type="molecule type" value="Genomic_DNA"/>
</dbReference>
<sequence>MSINPFEYNPNYIQLFRILSEPIRCDSREVVELYKKKDIKPGDSPYCLLRYTEVENQFPRKIIHKFRDLIATEVTDDCGKSNLFITTIYGDNNLLSHKFNACCGTKVYTLKVEQALYEVFFRS</sequence>
<dbReference type="AlphaFoldDB" id="A0A6C0HEK5"/>
<name>A0A6C0HEK5_9ZZZZ</name>
<evidence type="ECO:0000313" key="1">
    <source>
        <dbReference type="EMBL" id="QHT78807.1"/>
    </source>
</evidence>
<organism evidence="1">
    <name type="scientific">viral metagenome</name>
    <dbReference type="NCBI Taxonomy" id="1070528"/>
    <lineage>
        <taxon>unclassified sequences</taxon>
        <taxon>metagenomes</taxon>
        <taxon>organismal metagenomes</taxon>
    </lineage>
</organism>
<proteinExistence type="predicted"/>
<reference evidence="1" key="1">
    <citation type="journal article" date="2020" name="Nature">
        <title>Giant virus diversity and host interactions through global metagenomics.</title>
        <authorList>
            <person name="Schulz F."/>
            <person name="Roux S."/>
            <person name="Paez-Espino D."/>
            <person name="Jungbluth S."/>
            <person name="Walsh D.A."/>
            <person name="Denef V.J."/>
            <person name="McMahon K.D."/>
            <person name="Konstantinidis K.T."/>
            <person name="Eloe-Fadrosh E.A."/>
            <person name="Kyrpides N.C."/>
            <person name="Woyke T."/>
        </authorList>
    </citation>
    <scope>NUCLEOTIDE SEQUENCE</scope>
    <source>
        <strain evidence="1">GVMAG-M-3300023179-92</strain>
    </source>
</reference>
<accession>A0A6C0HEK5</accession>
<protein>
    <submittedName>
        <fullName evidence="1">Uncharacterized protein</fullName>
    </submittedName>
</protein>